<dbReference type="EMBL" id="JACBAE010001405">
    <property type="protein sequence ID" value="KAF7154877.1"/>
    <property type="molecule type" value="Genomic_DNA"/>
</dbReference>
<feature type="region of interest" description="Disordered" evidence="2">
    <location>
        <begin position="1"/>
        <end position="57"/>
    </location>
</feature>
<dbReference type="OrthoDB" id="4480464at2759"/>
<accession>A0A8H6PI21</accession>
<proteinExistence type="predicted"/>
<protein>
    <submittedName>
        <fullName evidence="3">Uncharacterized protein</fullName>
    </submittedName>
</protein>
<evidence type="ECO:0000313" key="4">
    <source>
        <dbReference type="Proteomes" id="UP000654922"/>
    </source>
</evidence>
<comment type="caution">
    <text evidence="3">The sequence shown here is derived from an EMBL/GenBank/DDBJ whole genome shotgun (WGS) entry which is preliminary data.</text>
</comment>
<keyword evidence="1" id="KW-0175">Coiled coil</keyword>
<feature type="compositionally biased region" description="Basic residues" evidence="2">
    <location>
        <begin position="25"/>
        <end position="34"/>
    </location>
</feature>
<feature type="coiled-coil region" evidence="1">
    <location>
        <begin position="90"/>
        <end position="246"/>
    </location>
</feature>
<evidence type="ECO:0000256" key="2">
    <source>
        <dbReference type="SAM" id="MobiDB-lite"/>
    </source>
</evidence>
<sequence>MNGHSESSKDTQLLTDLEMKENARQSRRQKRRQARLGNIEATEESSDEARHINAGRRVPREPIDRMVSVIKFLGSYNNDMEQIECALGDLLRKDERIQQLSATVQELRRSKNEEARMIEEEQGRLMELQSQLNDKEISLNHARESLDEASEQLREEKQRFQAEEAARYDKAIETEKKKLDHDLQRKVKQIEKATAAKLEQTEEQIQQLQHQVLSLTEARDNAEMTLALFRTRTKELEDQQKELESRYKTQDSPLPEFEGDLFKIRQALKAIAHAYFGDLPPEDADIDQLQRILRDSDQIFQFVPLTASNASKYLRVRAAQSVIAKAICHSLWEPFGGSIMSLSSDQMSTFVQISKALARQDRRKESLWRYLTLYGLDIAALQHTRDNTVDDQFARLQTQHLSDVLRVLVPPQKQKDFERDLGRLLTECVRFWNKAKRDSCIIEFDTQPPQSSNSGWLSEPCLELDHVEAGTEQRHNNVPAWCLFPRVTFSPINEEPKIVAGHAVFGDCPALYEGSCELRRQEEEFTQFKRKFARQLSISKGR</sequence>
<reference evidence="3" key="1">
    <citation type="submission" date="2020-06" db="EMBL/GenBank/DDBJ databases">
        <title>Draft genome sequences of strains closely related to Aspergillus parafelis and Aspergillus hiratsukae.</title>
        <authorList>
            <person name="Dos Santos R.A.C."/>
            <person name="Rivero-Menendez O."/>
            <person name="Steenwyk J.L."/>
            <person name="Mead M.E."/>
            <person name="Goldman G.H."/>
            <person name="Alastruey-Izquierdo A."/>
            <person name="Rokas A."/>
        </authorList>
    </citation>
    <scope>NUCLEOTIDE SEQUENCE</scope>
    <source>
        <strain evidence="3">CNM-CM5623</strain>
    </source>
</reference>
<dbReference type="AlphaFoldDB" id="A0A8H6PI21"/>
<gene>
    <name evidence="3" type="ORF">CNMCM5623_003135</name>
</gene>
<dbReference type="Proteomes" id="UP000654922">
    <property type="component" value="Unassembled WGS sequence"/>
</dbReference>
<evidence type="ECO:0000313" key="3">
    <source>
        <dbReference type="EMBL" id="KAF7154877.1"/>
    </source>
</evidence>
<organism evidence="3 4">
    <name type="scientific">Aspergillus felis</name>
    <dbReference type="NCBI Taxonomy" id="1287682"/>
    <lineage>
        <taxon>Eukaryota</taxon>
        <taxon>Fungi</taxon>
        <taxon>Dikarya</taxon>
        <taxon>Ascomycota</taxon>
        <taxon>Pezizomycotina</taxon>
        <taxon>Eurotiomycetes</taxon>
        <taxon>Eurotiomycetidae</taxon>
        <taxon>Eurotiales</taxon>
        <taxon>Aspergillaceae</taxon>
        <taxon>Aspergillus</taxon>
        <taxon>Aspergillus subgen. Fumigati</taxon>
    </lineage>
</organism>
<name>A0A8H6PI21_9EURO</name>
<evidence type="ECO:0000256" key="1">
    <source>
        <dbReference type="SAM" id="Coils"/>
    </source>
</evidence>